<name>A0A5C5G154_9BASI</name>
<sequence length="359" mass="37243">MSGHNWAFSQLAPSPGTTSDNGPARDRTDDTLSFPCDSNALQAQLEAWTNVAFEFDSPDFAADSGAPGPDDPSAKAGPGAAAASAPSPTAGADERNRYAARVGEFGFKPLLAHHDEQQQPSTVDLSALLGTGTTTAAADPFAPSNLTSGSLVDPALSLPSFATAAPALPPSFFAPETPAAAAPLDLVTPAPAAPAHEAPSPAPSSSTSTTAKKGKTASTSSAAAAAAAAKKKRAPSAAVAAKLATAAKTLPLPEGVDPSTLNEDELNRLAIEEDKRRRNTAASARFRVKKKQREQQLEQTAKELRERVAVLEKEVETLRTENGWLRGLVVDKSVDTGRSGADNTRKRAREDDLESSLFV</sequence>
<reference evidence="8 9" key="1">
    <citation type="submission" date="2019-03" db="EMBL/GenBank/DDBJ databases">
        <title>Rhodosporidium diobovatum UCD-FST 08-225 genome sequencing, assembly, and annotation.</title>
        <authorList>
            <person name="Fakankun I.U."/>
            <person name="Fristensky B."/>
            <person name="Levin D.B."/>
        </authorList>
    </citation>
    <scope>NUCLEOTIDE SEQUENCE [LARGE SCALE GENOMIC DNA]</scope>
    <source>
        <strain evidence="8 9">UCD-FST 08-225</strain>
    </source>
</reference>
<keyword evidence="2" id="KW-0805">Transcription regulation</keyword>
<evidence type="ECO:0000256" key="5">
    <source>
        <dbReference type="ARBA" id="ARBA00023242"/>
    </source>
</evidence>
<organism evidence="8 9">
    <name type="scientific">Rhodotorula diobovata</name>
    <dbReference type="NCBI Taxonomy" id="5288"/>
    <lineage>
        <taxon>Eukaryota</taxon>
        <taxon>Fungi</taxon>
        <taxon>Dikarya</taxon>
        <taxon>Basidiomycota</taxon>
        <taxon>Pucciniomycotina</taxon>
        <taxon>Microbotryomycetes</taxon>
        <taxon>Sporidiobolales</taxon>
        <taxon>Sporidiobolaceae</taxon>
        <taxon>Rhodotorula</taxon>
    </lineage>
</organism>
<comment type="caution">
    <text evidence="8">The sequence shown here is derived from an EMBL/GenBank/DDBJ whole genome shotgun (WGS) entry which is preliminary data.</text>
</comment>
<feature type="region of interest" description="Disordered" evidence="6">
    <location>
        <begin position="134"/>
        <end position="153"/>
    </location>
</feature>
<dbReference type="Gene3D" id="1.20.5.170">
    <property type="match status" value="1"/>
</dbReference>
<evidence type="ECO:0000313" key="9">
    <source>
        <dbReference type="Proteomes" id="UP000311382"/>
    </source>
</evidence>
<dbReference type="CDD" id="cd14705">
    <property type="entry name" value="bZIP_Zip1"/>
    <property type="match status" value="1"/>
</dbReference>
<evidence type="ECO:0000256" key="1">
    <source>
        <dbReference type="ARBA" id="ARBA00004123"/>
    </source>
</evidence>
<keyword evidence="9" id="KW-1185">Reference proteome</keyword>
<keyword evidence="3" id="KW-0238">DNA-binding</keyword>
<evidence type="ECO:0000313" key="8">
    <source>
        <dbReference type="EMBL" id="TNY22803.1"/>
    </source>
</evidence>
<dbReference type="PANTHER" id="PTHR13044">
    <property type="entry name" value="ACTIVATING TRANSCRIPTION FACTOR ATF 4/5"/>
    <property type="match status" value="1"/>
</dbReference>
<keyword evidence="5" id="KW-0539">Nucleus</keyword>
<dbReference type="Pfam" id="PF07716">
    <property type="entry name" value="bZIP_2"/>
    <property type="match status" value="1"/>
</dbReference>
<protein>
    <recommendedName>
        <fullName evidence="7">BZIP domain-containing protein</fullName>
    </recommendedName>
</protein>
<dbReference type="EMBL" id="SOZI01000020">
    <property type="protein sequence ID" value="TNY22803.1"/>
    <property type="molecule type" value="Genomic_DNA"/>
</dbReference>
<dbReference type="SMART" id="SM00338">
    <property type="entry name" value="BRLZ"/>
    <property type="match status" value="1"/>
</dbReference>
<dbReference type="InterPro" id="IPR046347">
    <property type="entry name" value="bZIP_sf"/>
</dbReference>
<evidence type="ECO:0000256" key="2">
    <source>
        <dbReference type="ARBA" id="ARBA00023015"/>
    </source>
</evidence>
<dbReference type="GO" id="GO:0005634">
    <property type="term" value="C:nucleus"/>
    <property type="evidence" value="ECO:0007669"/>
    <property type="project" value="UniProtKB-SubCell"/>
</dbReference>
<comment type="subcellular location">
    <subcellularLocation>
        <location evidence="1">Nucleus</location>
    </subcellularLocation>
</comment>
<evidence type="ECO:0000256" key="3">
    <source>
        <dbReference type="ARBA" id="ARBA00023125"/>
    </source>
</evidence>
<accession>A0A5C5G154</accession>
<dbReference type="PANTHER" id="PTHR13044:SF14">
    <property type="entry name" value="CRYPTOCEPHAL, ISOFORM A"/>
    <property type="match status" value="1"/>
</dbReference>
<feature type="domain" description="BZIP" evidence="7">
    <location>
        <begin position="273"/>
        <end position="332"/>
    </location>
</feature>
<feature type="compositionally biased region" description="Low complexity" evidence="6">
    <location>
        <begin position="235"/>
        <end position="253"/>
    </location>
</feature>
<feature type="compositionally biased region" description="Low complexity" evidence="6">
    <location>
        <begin position="184"/>
        <end position="228"/>
    </location>
</feature>
<keyword evidence="4" id="KW-0804">Transcription</keyword>
<dbReference type="SUPFAM" id="SSF57959">
    <property type="entry name" value="Leucine zipper domain"/>
    <property type="match status" value="1"/>
</dbReference>
<dbReference type="GO" id="GO:0000977">
    <property type="term" value="F:RNA polymerase II transcription regulatory region sequence-specific DNA binding"/>
    <property type="evidence" value="ECO:0007669"/>
    <property type="project" value="TreeGrafter"/>
</dbReference>
<evidence type="ECO:0000256" key="4">
    <source>
        <dbReference type="ARBA" id="ARBA00023163"/>
    </source>
</evidence>
<dbReference type="Proteomes" id="UP000311382">
    <property type="component" value="Unassembled WGS sequence"/>
</dbReference>
<proteinExistence type="predicted"/>
<dbReference type="PROSITE" id="PS00036">
    <property type="entry name" value="BZIP_BASIC"/>
    <property type="match status" value="1"/>
</dbReference>
<feature type="region of interest" description="Disordered" evidence="6">
    <location>
        <begin position="332"/>
        <end position="359"/>
    </location>
</feature>
<dbReference type="PROSITE" id="PS50217">
    <property type="entry name" value="BZIP"/>
    <property type="match status" value="1"/>
</dbReference>
<feature type="region of interest" description="Disordered" evidence="6">
    <location>
        <begin position="1"/>
        <end position="37"/>
    </location>
</feature>
<dbReference type="GO" id="GO:0001228">
    <property type="term" value="F:DNA-binding transcription activator activity, RNA polymerase II-specific"/>
    <property type="evidence" value="ECO:0007669"/>
    <property type="project" value="TreeGrafter"/>
</dbReference>
<feature type="compositionally biased region" description="Polar residues" evidence="6">
    <location>
        <begin position="7"/>
        <end position="21"/>
    </location>
</feature>
<dbReference type="STRING" id="5288.A0A5C5G154"/>
<evidence type="ECO:0000259" key="7">
    <source>
        <dbReference type="PROSITE" id="PS50217"/>
    </source>
</evidence>
<evidence type="ECO:0000256" key="6">
    <source>
        <dbReference type="SAM" id="MobiDB-lite"/>
    </source>
</evidence>
<feature type="compositionally biased region" description="Low complexity" evidence="6">
    <location>
        <begin position="74"/>
        <end position="91"/>
    </location>
</feature>
<dbReference type="InterPro" id="IPR004827">
    <property type="entry name" value="bZIP"/>
</dbReference>
<dbReference type="AlphaFoldDB" id="A0A5C5G154"/>
<feature type="region of interest" description="Disordered" evidence="6">
    <location>
        <begin position="57"/>
        <end position="95"/>
    </location>
</feature>
<feature type="compositionally biased region" description="Basic and acidic residues" evidence="6">
    <location>
        <begin position="265"/>
        <end position="276"/>
    </location>
</feature>
<dbReference type="OrthoDB" id="1939598at2759"/>
<gene>
    <name evidence="8" type="ORF">DMC30DRAFT_414812</name>
</gene>
<feature type="region of interest" description="Disordered" evidence="6">
    <location>
        <begin position="184"/>
        <end position="300"/>
    </location>
</feature>